<gene>
    <name evidence="1" type="ORF">DSO57_1035280</name>
</gene>
<dbReference type="Proteomes" id="UP001165960">
    <property type="component" value="Unassembled WGS sequence"/>
</dbReference>
<protein>
    <submittedName>
        <fullName evidence="1">Uncharacterized protein</fullName>
    </submittedName>
</protein>
<proteinExistence type="predicted"/>
<keyword evidence="2" id="KW-1185">Reference proteome</keyword>
<name>A0ACC2S1U9_9FUNG</name>
<accession>A0ACC2S1U9</accession>
<comment type="caution">
    <text evidence="1">The sequence shown here is derived from an EMBL/GenBank/DDBJ whole genome shotgun (WGS) entry which is preliminary data.</text>
</comment>
<evidence type="ECO:0000313" key="1">
    <source>
        <dbReference type="EMBL" id="KAJ9056237.1"/>
    </source>
</evidence>
<sequence>MAVFRLIYCGQSYYIDFAHKPTLQDFHIKIIECLGISPGTHEKIEIIFDNRFGTYFKITQPFELGYLYDLSINYHEFDNFEFRVILGSEMSYPPKAQRDRIPYEDEFRKRARCSC</sequence>
<dbReference type="EMBL" id="QTSX02005988">
    <property type="protein sequence ID" value="KAJ9056237.1"/>
    <property type="molecule type" value="Genomic_DNA"/>
</dbReference>
<organism evidence="1 2">
    <name type="scientific">Entomophthora muscae</name>
    <dbReference type="NCBI Taxonomy" id="34485"/>
    <lineage>
        <taxon>Eukaryota</taxon>
        <taxon>Fungi</taxon>
        <taxon>Fungi incertae sedis</taxon>
        <taxon>Zoopagomycota</taxon>
        <taxon>Entomophthoromycotina</taxon>
        <taxon>Entomophthoromycetes</taxon>
        <taxon>Entomophthorales</taxon>
        <taxon>Entomophthoraceae</taxon>
        <taxon>Entomophthora</taxon>
    </lineage>
</organism>
<evidence type="ECO:0000313" key="2">
    <source>
        <dbReference type="Proteomes" id="UP001165960"/>
    </source>
</evidence>
<reference evidence="1" key="1">
    <citation type="submission" date="2022-04" db="EMBL/GenBank/DDBJ databases">
        <title>Genome of the entomopathogenic fungus Entomophthora muscae.</title>
        <authorList>
            <person name="Elya C."/>
            <person name="Lovett B.R."/>
            <person name="Lee E."/>
            <person name="Macias A.M."/>
            <person name="Hajek A.E."/>
            <person name="De Bivort B.L."/>
            <person name="Kasson M.T."/>
            <person name="De Fine Licht H.H."/>
            <person name="Stajich J.E."/>
        </authorList>
    </citation>
    <scope>NUCLEOTIDE SEQUENCE</scope>
    <source>
        <strain evidence="1">Berkeley</strain>
    </source>
</reference>